<gene>
    <name evidence="4" type="ORF">MSYG_2837</name>
</gene>
<evidence type="ECO:0000313" key="5">
    <source>
        <dbReference type="Proteomes" id="UP000186303"/>
    </source>
</evidence>
<dbReference type="SUPFAM" id="SSF46579">
    <property type="entry name" value="Prefoldin"/>
    <property type="match status" value="1"/>
</dbReference>
<evidence type="ECO:0000256" key="1">
    <source>
        <dbReference type="ARBA" id="ARBA00008045"/>
    </source>
</evidence>
<keyword evidence="5" id="KW-1185">Reference proteome</keyword>
<dbReference type="PANTHER" id="PTHR20903">
    <property type="entry name" value="PREFOLDIN SUBUNIT 1-RELATED"/>
    <property type="match status" value="1"/>
</dbReference>
<dbReference type="OrthoDB" id="2015447at2759"/>
<evidence type="ECO:0008006" key="6">
    <source>
        <dbReference type="Google" id="ProtNLM"/>
    </source>
</evidence>
<dbReference type="InterPro" id="IPR009053">
    <property type="entry name" value="Prefoldin"/>
</dbReference>
<feature type="coiled-coil region" evidence="3">
    <location>
        <begin position="77"/>
        <end position="104"/>
    </location>
</feature>
<evidence type="ECO:0000256" key="3">
    <source>
        <dbReference type="SAM" id="Coils"/>
    </source>
</evidence>
<dbReference type="Proteomes" id="UP000186303">
    <property type="component" value="Chromosome 4"/>
</dbReference>
<proteinExistence type="inferred from homology"/>
<dbReference type="AlphaFoldDB" id="A0A1M8A7U8"/>
<dbReference type="STRING" id="1230383.A0A1M8A7U8"/>
<dbReference type="Pfam" id="PF01920">
    <property type="entry name" value="Prefoldin_2"/>
    <property type="match status" value="1"/>
</dbReference>
<dbReference type="GO" id="GO:0044183">
    <property type="term" value="F:protein folding chaperone"/>
    <property type="evidence" value="ECO:0007669"/>
    <property type="project" value="TreeGrafter"/>
</dbReference>
<dbReference type="GO" id="GO:0016272">
    <property type="term" value="C:prefoldin complex"/>
    <property type="evidence" value="ECO:0007669"/>
    <property type="project" value="InterPro"/>
</dbReference>
<dbReference type="Gene3D" id="1.10.287.370">
    <property type="match status" value="1"/>
</dbReference>
<evidence type="ECO:0000256" key="2">
    <source>
        <dbReference type="ARBA" id="ARBA00023186"/>
    </source>
</evidence>
<dbReference type="GO" id="GO:0005737">
    <property type="term" value="C:cytoplasm"/>
    <property type="evidence" value="ECO:0007669"/>
    <property type="project" value="TreeGrafter"/>
</dbReference>
<organism evidence="4 5">
    <name type="scientific">Malassezia sympodialis (strain ATCC 42132)</name>
    <name type="common">Atopic eczema-associated yeast</name>
    <dbReference type="NCBI Taxonomy" id="1230383"/>
    <lineage>
        <taxon>Eukaryota</taxon>
        <taxon>Fungi</taxon>
        <taxon>Dikarya</taxon>
        <taxon>Basidiomycota</taxon>
        <taxon>Ustilaginomycotina</taxon>
        <taxon>Malasseziomycetes</taxon>
        <taxon>Malasseziales</taxon>
        <taxon>Malasseziaceae</taxon>
        <taxon>Malassezia</taxon>
    </lineage>
</organism>
<dbReference type="EMBL" id="LT671824">
    <property type="protein sequence ID" value="SHO78491.1"/>
    <property type="molecule type" value="Genomic_DNA"/>
</dbReference>
<dbReference type="OMA" id="MFIRTDL"/>
<reference evidence="5" key="1">
    <citation type="journal article" date="2017" name="Nucleic Acids Res.">
        <title>Proteogenomics produces comprehensive and highly accurate protein-coding gene annotation in a complete genome assembly of Malassezia sympodialis.</title>
        <authorList>
            <person name="Zhu Y."/>
            <person name="Engstroem P.G."/>
            <person name="Tellgren-Roth C."/>
            <person name="Baudo C.D."/>
            <person name="Kennell J.C."/>
            <person name="Sun S."/>
            <person name="Billmyre R.B."/>
            <person name="Schroeder M.S."/>
            <person name="Andersson A."/>
            <person name="Holm T."/>
            <person name="Sigurgeirsson B."/>
            <person name="Wu G."/>
            <person name="Sankaranarayanan S.R."/>
            <person name="Siddharthan R."/>
            <person name="Sanyal K."/>
            <person name="Lundeberg J."/>
            <person name="Nystedt B."/>
            <person name="Boekhout T."/>
            <person name="Dawson T.L. Jr."/>
            <person name="Heitman J."/>
            <person name="Scheynius A."/>
            <person name="Lehtioe J."/>
        </authorList>
    </citation>
    <scope>NUCLEOTIDE SEQUENCE [LARGE SCALE GENOMIC DNA]</scope>
    <source>
        <strain evidence="5">ATCC 42132</strain>
    </source>
</reference>
<dbReference type="InterPro" id="IPR002777">
    <property type="entry name" value="PFD_beta-like"/>
</dbReference>
<evidence type="ECO:0000313" key="4">
    <source>
        <dbReference type="EMBL" id="SHO78491.1"/>
    </source>
</evidence>
<name>A0A1M8A7U8_MALS4</name>
<dbReference type="VEuPathDB" id="FungiDB:MSYG_2837"/>
<comment type="similarity">
    <text evidence="1">Belongs to the prefoldin subunit beta family.</text>
</comment>
<accession>A0A1M8A7U8</accession>
<sequence length="127" mass="14326">MSGNADESLPIILNEMQSRMVASQRQLSIVRAQMRNCEREAKLQDLTMEQLHGLGSETRVYRAVGKMFIRESFDDILSIAQSKRDQAQEESKMLSKKCTFYEKESGEAQTHLKDLVNTIASHTGASS</sequence>
<protein>
    <recommendedName>
        <fullName evidence="6">Prefoldin subunit 1</fullName>
    </recommendedName>
</protein>
<dbReference type="PANTHER" id="PTHR20903:SF0">
    <property type="entry name" value="PREFOLDIN SUBUNIT 1"/>
    <property type="match status" value="1"/>
</dbReference>
<keyword evidence="3" id="KW-0175">Coiled coil</keyword>
<dbReference type="GO" id="GO:0051082">
    <property type="term" value="F:unfolded protein binding"/>
    <property type="evidence" value="ECO:0007669"/>
    <property type="project" value="InterPro"/>
</dbReference>
<keyword evidence="2" id="KW-0143">Chaperone</keyword>